<proteinExistence type="predicted"/>
<protein>
    <submittedName>
        <fullName evidence="2">Winged helix-turn-helix transcriptional regulator</fullName>
    </submittedName>
</protein>
<gene>
    <name evidence="2" type="ORF">IV454_29345</name>
</gene>
<dbReference type="InterPro" id="IPR000835">
    <property type="entry name" value="HTH_MarR-typ"/>
</dbReference>
<dbReference type="PANTHER" id="PTHR33164">
    <property type="entry name" value="TRANSCRIPTIONAL REGULATOR, MARR FAMILY"/>
    <property type="match status" value="1"/>
</dbReference>
<dbReference type="InterPro" id="IPR039422">
    <property type="entry name" value="MarR/SlyA-like"/>
</dbReference>
<dbReference type="Pfam" id="PF12802">
    <property type="entry name" value="MarR_2"/>
    <property type="match status" value="1"/>
</dbReference>
<dbReference type="PANTHER" id="PTHR33164:SF99">
    <property type="entry name" value="MARR FAMILY REGULATORY PROTEIN"/>
    <property type="match status" value="1"/>
</dbReference>
<evidence type="ECO:0000313" key="2">
    <source>
        <dbReference type="EMBL" id="QPI49493.1"/>
    </source>
</evidence>
<dbReference type="Proteomes" id="UP000662888">
    <property type="component" value="Chromosome"/>
</dbReference>
<feature type="domain" description="HTH marR-type" evidence="1">
    <location>
        <begin position="7"/>
        <end position="142"/>
    </location>
</feature>
<dbReference type="PRINTS" id="PR00598">
    <property type="entry name" value="HTHMARR"/>
</dbReference>
<dbReference type="PROSITE" id="PS50995">
    <property type="entry name" value="HTH_MARR_2"/>
    <property type="match status" value="1"/>
</dbReference>
<organism evidence="2 3">
    <name type="scientific">Massilia antarctica</name>
    <dbReference type="NCBI Taxonomy" id="2765360"/>
    <lineage>
        <taxon>Bacteria</taxon>
        <taxon>Pseudomonadati</taxon>
        <taxon>Pseudomonadota</taxon>
        <taxon>Betaproteobacteria</taxon>
        <taxon>Burkholderiales</taxon>
        <taxon>Oxalobacteraceae</taxon>
        <taxon>Telluria group</taxon>
        <taxon>Massilia</taxon>
    </lineage>
</organism>
<sequence>MNELNSHAELCLRMARANAALLRRFDNSLGGHHGISFSDFQILNHLSRAPGGRLRRVDLAERLGLTASGITRSLLPLEKIGLVTREADPRDARVGFAVITATGKELALNASDVVDLISREALRPFAPDQLEAMSSILGQIAGINLSNS</sequence>
<evidence type="ECO:0000313" key="3">
    <source>
        <dbReference type="Proteomes" id="UP000662888"/>
    </source>
</evidence>
<evidence type="ECO:0000259" key="1">
    <source>
        <dbReference type="PROSITE" id="PS50995"/>
    </source>
</evidence>
<dbReference type="SUPFAM" id="SSF46785">
    <property type="entry name" value="Winged helix' DNA-binding domain"/>
    <property type="match status" value="1"/>
</dbReference>
<dbReference type="RefSeq" id="WP_206089171.1">
    <property type="nucleotide sequence ID" value="NZ_CP065053.1"/>
</dbReference>
<dbReference type="Gene3D" id="1.10.10.10">
    <property type="entry name" value="Winged helix-like DNA-binding domain superfamily/Winged helix DNA-binding domain"/>
    <property type="match status" value="1"/>
</dbReference>
<keyword evidence="3" id="KW-1185">Reference proteome</keyword>
<reference evidence="2 3" key="1">
    <citation type="submission" date="2020-11" db="EMBL/GenBank/DDBJ databases">
        <authorList>
            <person name="Sun Q."/>
        </authorList>
    </citation>
    <scope>NUCLEOTIDE SEQUENCE [LARGE SCALE GENOMIC DNA]</scope>
    <source>
        <strain evidence="2 3">P8398</strain>
    </source>
</reference>
<dbReference type="InterPro" id="IPR036390">
    <property type="entry name" value="WH_DNA-bd_sf"/>
</dbReference>
<accession>A0AA48WBN8</accession>
<name>A0AA48WBN8_9BURK</name>
<dbReference type="SMART" id="SM00347">
    <property type="entry name" value="HTH_MARR"/>
    <property type="match status" value="1"/>
</dbReference>
<dbReference type="InterPro" id="IPR036388">
    <property type="entry name" value="WH-like_DNA-bd_sf"/>
</dbReference>
<dbReference type="EMBL" id="CP065053">
    <property type="protein sequence ID" value="QPI49493.1"/>
    <property type="molecule type" value="Genomic_DNA"/>
</dbReference>